<accession>A0A3L6ZLB6</accession>
<keyword evidence="7 10" id="KW-1133">Transmembrane helix</keyword>
<evidence type="ECO:0000313" key="12">
    <source>
        <dbReference type="EMBL" id="RLP68680.1"/>
    </source>
</evidence>
<dbReference type="CDD" id="cd05387">
    <property type="entry name" value="BY-kinase"/>
    <property type="match status" value="1"/>
</dbReference>
<feature type="region of interest" description="Disordered" evidence="9">
    <location>
        <begin position="108"/>
        <end position="136"/>
    </location>
</feature>
<keyword evidence="6" id="KW-0067">ATP-binding</keyword>
<dbReference type="InterPro" id="IPR027417">
    <property type="entry name" value="P-loop_NTPase"/>
</dbReference>
<evidence type="ECO:0000256" key="5">
    <source>
        <dbReference type="ARBA" id="ARBA00022741"/>
    </source>
</evidence>
<keyword evidence="8 10" id="KW-0472">Membrane</keyword>
<dbReference type="EC" id="2.7.10.2" evidence="12"/>
<dbReference type="GO" id="GO:0004715">
    <property type="term" value="F:non-membrane spanning protein tyrosine kinase activity"/>
    <property type="evidence" value="ECO:0007669"/>
    <property type="project" value="UniProtKB-EC"/>
</dbReference>
<gene>
    <name evidence="12" type="ORF">D9V29_13235</name>
</gene>
<dbReference type="Pfam" id="PF02706">
    <property type="entry name" value="Wzz"/>
    <property type="match status" value="1"/>
</dbReference>
<organism evidence="12 13">
    <name type="scientific">Mycetocola manganoxydans</name>
    <dbReference type="NCBI Taxonomy" id="699879"/>
    <lineage>
        <taxon>Bacteria</taxon>
        <taxon>Bacillati</taxon>
        <taxon>Actinomycetota</taxon>
        <taxon>Actinomycetes</taxon>
        <taxon>Micrococcales</taxon>
        <taxon>Microbacteriaceae</taxon>
        <taxon>Mycetocola</taxon>
    </lineage>
</organism>
<proteinExistence type="inferred from homology"/>
<feature type="region of interest" description="Disordered" evidence="9">
    <location>
        <begin position="46"/>
        <end position="88"/>
    </location>
</feature>
<evidence type="ECO:0000259" key="11">
    <source>
        <dbReference type="Pfam" id="PF02706"/>
    </source>
</evidence>
<dbReference type="Pfam" id="PF10609">
    <property type="entry name" value="ParA"/>
    <property type="match status" value="1"/>
</dbReference>
<dbReference type="GO" id="GO:0005886">
    <property type="term" value="C:plasma membrane"/>
    <property type="evidence" value="ECO:0007669"/>
    <property type="project" value="UniProtKB-SubCell"/>
</dbReference>
<feature type="transmembrane region" description="Helical" evidence="10">
    <location>
        <begin position="157"/>
        <end position="179"/>
    </location>
</feature>
<name>A0A3L6ZLB6_9MICO</name>
<comment type="caution">
    <text evidence="12">The sequence shown here is derived from an EMBL/GenBank/DDBJ whole genome shotgun (WGS) entry which is preliminary data.</text>
</comment>
<dbReference type="InterPro" id="IPR005702">
    <property type="entry name" value="Wzc-like_C"/>
</dbReference>
<reference evidence="12 13" key="1">
    <citation type="submission" date="2018-10" db="EMBL/GenBank/DDBJ databases">
        <authorList>
            <person name="Li J."/>
        </authorList>
    </citation>
    <scope>NUCLEOTIDE SEQUENCE [LARGE SCALE GENOMIC DNA]</scope>
    <source>
        <strain evidence="12 13">CCTCC AB209002</strain>
    </source>
</reference>
<evidence type="ECO:0000313" key="13">
    <source>
        <dbReference type="Proteomes" id="UP000270299"/>
    </source>
</evidence>
<dbReference type="InterPro" id="IPR003856">
    <property type="entry name" value="LPS_length_determ_N"/>
</dbReference>
<feature type="domain" description="Polysaccharide chain length determinant N-terminal" evidence="11">
    <location>
        <begin position="150"/>
        <end position="227"/>
    </location>
</feature>
<comment type="subcellular location">
    <subcellularLocation>
        <location evidence="1">Cell membrane</location>
        <topology evidence="1">Multi-pass membrane protein</topology>
    </subcellularLocation>
</comment>
<feature type="compositionally biased region" description="Basic residues" evidence="9">
    <location>
        <begin position="109"/>
        <end position="123"/>
    </location>
</feature>
<dbReference type="AlphaFoldDB" id="A0A3L6ZLB6"/>
<protein>
    <submittedName>
        <fullName evidence="12">Polysaccharide biosynthesis tyrosine autokinase</fullName>
        <ecNumber evidence="12">2.7.10.2</ecNumber>
    </submittedName>
</protein>
<feature type="region of interest" description="Disordered" evidence="9">
    <location>
        <begin position="588"/>
        <end position="639"/>
    </location>
</feature>
<dbReference type="NCBIfam" id="TIGR01007">
    <property type="entry name" value="eps_fam"/>
    <property type="match status" value="1"/>
</dbReference>
<dbReference type="GO" id="GO:0005524">
    <property type="term" value="F:ATP binding"/>
    <property type="evidence" value="ECO:0007669"/>
    <property type="project" value="UniProtKB-KW"/>
</dbReference>
<evidence type="ECO:0000256" key="1">
    <source>
        <dbReference type="ARBA" id="ARBA00004651"/>
    </source>
</evidence>
<dbReference type="OrthoDB" id="9812433at2"/>
<comment type="similarity">
    <text evidence="2">Belongs to the CpsC/CapA family.</text>
</comment>
<dbReference type="PANTHER" id="PTHR32309:SF13">
    <property type="entry name" value="FERRIC ENTEROBACTIN TRANSPORT PROTEIN FEPE"/>
    <property type="match status" value="1"/>
</dbReference>
<evidence type="ECO:0000256" key="2">
    <source>
        <dbReference type="ARBA" id="ARBA00006683"/>
    </source>
</evidence>
<dbReference type="InterPro" id="IPR033756">
    <property type="entry name" value="YlxH/NBP35"/>
</dbReference>
<feature type="compositionally biased region" description="Pro residues" evidence="9">
    <location>
        <begin position="615"/>
        <end position="629"/>
    </location>
</feature>
<evidence type="ECO:0000256" key="7">
    <source>
        <dbReference type="ARBA" id="ARBA00022989"/>
    </source>
</evidence>
<keyword evidence="12" id="KW-0808">Transferase</keyword>
<evidence type="ECO:0000256" key="9">
    <source>
        <dbReference type="SAM" id="MobiDB-lite"/>
    </source>
</evidence>
<evidence type="ECO:0000256" key="6">
    <source>
        <dbReference type="ARBA" id="ARBA00022840"/>
    </source>
</evidence>
<dbReference type="SUPFAM" id="SSF52540">
    <property type="entry name" value="P-loop containing nucleoside triphosphate hydrolases"/>
    <property type="match status" value="1"/>
</dbReference>
<evidence type="ECO:0000256" key="8">
    <source>
        <dbReference type="ARBA" id="ARBA00023136"/>
    </source>
</evidence>
<dbReference type="PANTHER" id="PTHR32309">
    <property type="entry name" value="TYROSINE-PROTEIN KINASE"/>
    <property type="match status" value="1"/>
</dbReference>
<evidence type="ECO:0000256" key="10">
    <source>
        <dbReference type="SAM" id="Phobius"/>
    </source>
</evidence>
<evidence type="ECO:0000256" key="4">
    <source>
        <dbReference type="ARBA" id="ARBA00022692"/>
    </source>
</evidence>
<keyword evidence="3" id="KW-1003">Cell membrane</keyword>
<dbReference type="Proteomes" id="UP000270299">
    <property type="component" value="Unassembled WGS sequence"/>
</dbReference>
<evidence type="ECO:0000256" key="3">
    <source>
        <dbReference type="ARBA" id="ARBA00022475"/>
    </source>
</evidence>
<keyword evidence="13" id="KW-1185">Reference proteome</keyword>
<keyword evidence="5" id="KW-0547">Nucleotide-binding</keyword>
<keyword evidence="12" id="KW-0418">Kinase</keyword>
<keyword evidence="4 10" id="KW-0812">Transmembrane</keyword>
<dbReference type="EMBL" id="RCUV01000019">
    <property type="protein sequence ID" value="RLP68680.1"/>
    <property type="molecule type" value="Genomic_DNA"/>
</dbReference>
<dbReference type="InterPro" id="IPR050445">
    <property type="entry name" value="Bact_polysacc_biosynth/exp"/>
</dbReference>
<sequence length="639" mass="67706">MSQASRMPPHTMIDSVKIQASLRPTSSICPTSVTGTTPARITATATRAADRPHWPFGAPSTTSPVFTAPVDVTRGNPPKKDSAQRTPITGHKAEIRSRLGVSCAYHDIRQRRRPRPIRPRNGAKSRSADAGNQASANDIFSRGTTVEHRGLLNLLRLHWLSVILVTALGGALGFGYTLLASPEYTADTELFIAVSSGENTGELAQGSNYSQQQARNYSAVATREIVLQPVINTLALDTTVKALRKRVSTTVPLNTSLISISVRDSDADRAAATANAIATSLSRSVEKLVPKLPDGSYPISLKTVQSATVPAFPSSPNTSLSVALGLLAGLALAVGGVAVREYVNAKVRTAEQIKAATGSNLLGSIVYDKSTSADPMALRANKLSPRAEEFRQLRTNLRFLQADNDHKVFVLTSSIPGEGKSATAANLAATIAASGASVCLVEADLRRPTLGGILDLEGGIGFTTLLAGEADLDDVLQPWGKDGLRVLLSGEIPPNPSELLGSVRAEEILTSIRDRFDVTIIDCPPLIPVTDATILARLFGGAILVVGAKKVETRELRRAVERMAVVDAPILGTVLNLAPASVMGRYRMTYSPQPAPRTSSRSPRPKAQRASTAPAPIPLNPPPADPPLPASQKPRVDVR</sequence>
<dbReference type="Gene3D" id="3.40.50.300">
    <property type="entry name" value="P-loop containing nucleotide triphosphate hydrolases"/>
    <property type="match status" value="1"/>
</dbReference>